<reference evidence="1" key="1">
    <citation type="submission" date="2021-02" db="EMBL/GenBank/DDBJ databases">
        <title>First Annotated Genome of the Yellow-green Alga Tribonema minus.</title>
        <authorList>
            <person name="Mahan K.M."/>
        </authorList>
    </citation>
    <scope>NUCLEOTIDE SEQUENCE</scope>
    <source>
        <strain evidence="1">UTEX B ZZ1240</strain>
    </source>
</reference>
<comment type="caution">
    <text evidence="1">The sequence shown here is derived from an EMBL/GenBank/DDBJ whole genome shotgun (WGS) entry which is preliminary data.</text>
</comment>
<dbReference type="AlphaFoldDB" id="A0A835YZA1"/>
<name>A0A835YZA1_9STRA</name>
<proteinExistence type="predicted"/>
<protein>
    <submittedName>
        <fullName evidence="1">Uncharacterized protein</fullName>
    </submittedName>
</protein>
<keyword evidence="2" id="KW-1185">Reference proteome</keyword>
<dbReference type="Proteomes" id="UP000664859">
    <property type="component" value="Unassembled WGS sequence"/>
</dbReference>
<accession>A0A835YZA1</accession>
<dbReference type="PANTHER" id="PTHR33418">
    <property type="entry name" value="HELICASE-ASSOCIATED"/>
    <property type="match status" value="1"/>
</dbReference>
<dbReference type="Gene3D" id="6.10.140.530">
    <property type="match status" value="2"/>
</dbReference>
<gene>
    <name evidence="1" type="ORF">JKP88DRAFT_163634</name>
</gene>
<dbReference type="EMBL" id="JAFCMP010000179">
    <property type="protein sequence ID" value="KAG5184126.1"/>
    <property type="molecule type" value="Genomic_DNA"/>
</dbReference>
<dbReference type="OrthoDB" id="498381at2759"/>
<evidence type="ECO:0000313" key="1">
    <source>
        <dbReference type="EMBL" id="KAG5184126.1"/>
    </source>
</evidence>
<sequence length="206" mass="23076">MLAVWQLAAAEGDVVGKTQITVEGEECNIGIWQQNQRAYWRDGTLSADRVAKLEKAGMLKSVQPKQPWDVNYEAWRLASAEGPIAQASTYTMGGETFKVGFWIKKQRAYHAAGTLSAERITKLAAIKHIGNKRDETWSATFNAWRTAHAQGKVTARTSVIIDGEKYNVGNWQNQQRAKRANLSTERINALNAALFSWEGKYGMRDE</sequence>
<dbReference type="PANTHER" id="PTHR33418:SF1">
    <property type="entry name" value="HELICASE-ASSOCIATED DOMAIN-CONTAINING PROTEIN"/>
    <property type="match status" value="1"/>
</dbReference>
<evidence type="ECO:0000313" key="2">
    <source>
        <dbReference type="Proteomes" id="UP000664859"/>
    </source>
</evidence>
<organism evidence="1 2">
    <name type="scientific">Tribonema minus</name>
    <dbReference type="NCBI Taxonomy" id="303371"/>
    <lineage>
        <taxon>Eukaryota</taxon>
        <taxon>Sar</taxon>
        <taxon>Stramenopiles</taxon>
        <taxon>Ochrophyta</taxon>
        <taxon>PX clade</taxon>
        <taxon>Xanthophyceae</taxon>
        <taxon>Tribonematales</taxon>
        <taxon>Tribonemataceae</taxon>
        <taxon>Tribonema</taxon>
    </lineage>
</organism>